<dbReference type="SUPFAM" id="SSF57716">
    <property type="entry name" value="Glucocorticoid receptor-like (DNA-binding domain)"/>
    <property type="match status" value="1"/>
</dbReference>
<dbReference type="PANTHER" id="PTHR45658:SF147">
    <property type="entry name" value="GATA TRANSCRIPTION FACTOR"/>
    <property type="match status" value="1"/>
</dbReference>
<comment type="similarity">
    <text evidence="1">Belongs to the type IV zinc-finger family. Class A subfamily.</text>
</comment>
<evidence type="ECO:0000313" key="14">
    <source>
        <dbReference type="Proteomes" id="UP000000226"/>
    </source>
</evidence>
<evidence type="ECO:0000256" key="2">
    <source>
        <dbReference type="ARBA" id="ARBA00022723"/>
    </source>
</evidence>
<dbReference type="AlphaFoldDB" id="V7CD19"/>
<proteinExistence type="inferred from homology"/>
<dbReference type="InterPro" id="IPR051140">
    <property type="entry name" value="GATA_TF"/>
</dbReference>
<dbReference type="GO" id="GO:0008270">
    <property type="term" value="F:zinc ion binding"/>
    <property type="evidence" value="ECO:0007669"/>
    <property type="project" value="UniProtKB-KW"/>
</dbReference>
<evidence type="ECO:0000256" key="1">
    <source>
        <dbReference type="ARBA" id="ARBA00005694"/>
    </source>
</evidence>
<feature type="region of interest" description="Disordered" evidence="11">
    <location>
        <begin position="359"/>
        <end position="381"/>
    </location>
</feature>
<feature type="compositionally biased region" description="Basic and acidic residues" evidence="11">
    <location>
        <begin position="275"/>
        <end position="284"/>
    </location>
</feature>
<keyword evidence="8" id="KW-0804">Transcription</keyword>
<feature type="region of interest" description="Disordered" evidence="11">
    <location>
        <begin position="275"/>
        <end position="300"/>
    </location>
</feature>
<dbReference type="OrthoDB" id="2162994at2759"/>
<dbReference type="FunFam" id="3.30.50.10:FF:000018">
    <property type="entry name" value="GATA transcription factor"/>
    <property type="match status" value="1"/>
</dbReference>
<dbReference type="SMART" id="SM00401">
    <property type="entry name" value="ZnF_GATA"/>
    <property type="match status" value="1"/>
</dbReference>
<evidence type="ECO:0000256" key="6">
    <source>
        <dbReference type="ARBA" id="ARBA00023125"/>
    </source>
</evidence>
<organism evidence="13 14">
    <name type="scientific">Phaseolus vulgaris</name>
    <name type="common">Kidney bean</name>
    <name type="synonym">French bean</name>
    <dbReference type="NCBI Taxonomy" id="3885"/>
    <lineage>
        <taxon>Eukaryota</taxon>
        <taxon>Viridiplantae</taxon>
        <taxon>Streptophyta</taxon>
        <taxon>Embryophyta</taxon>
        <taxon>Tracheophyta</taxon>
        <taxon>Spermatophyta</taxon>
        <taxon>Magnoliopsida</taxon>
        <taxon>eudicotyledons</taxon>
        <taxon>Gunneridae</taxon>
        <taxon>Pentapetalae</taxon>
        <taxon>rosids</taxon>
        <taxon>fabids</taxon>
        <taxon>Fabales</taxon>
        <taxon>Fabaceae</taxon>
        <taxon>Papilionoideae</taxon>
        <taxon>50 kb inversion clade</taxon>
        <taxon>NPAAA clade</taxon>
        <taxon>indigoferoid/millettioid clade</taxon>
        <taxon>Phaseoleae</taxon>
        <taxon>Phaseolus</taxon>
    </lineage>
</organism>
<evidence type="ECO:0000313" key="13">
    <source>
        <dbReference type="EMBL" id="ESW28097.1"/>
    </source>
</evidence>
<evidence type="ECO:0000256" key="8">
    <source>
        <dbReference type="ARBA" id="ARBA00023163"/>
    </source>
</evidence>
<dbReference type="InterPro" id="IPR013088">
    <property type="entry name" value="Znf_NHR/GATA"/>
</dbReference>
<dbReference type="Gene3D" id="3.30.50.10">
    <property type="entry name" value="Erythroid Transcription Factor GATA-1, subunit A"/>
    <property type="match status" value="1"/>
</dbReference>
<feature type="compositionally biased region" description="Polar residues" evidence="11">
    <location>
        <begin position="153"/>
        <end position="164"/>
    </location>
</feature>
<evidence type="ECO:0000256" key="11">
    <source>
        <dbReference type="SAM" id="MobiDB-lite"/>
    </source>
</evidence>
<keyword evidence="9" id="KW-0539">Nucleus</keyword>
<reference evidence="14" key="1">
    <citation type="journal article" date="2014" name="Nat. Genet.">
        <title>A reference genome for common bean and genome-wide analysis of dual domestications.</title>
        <authorList>
            <person name="Schmutz J."/>
            <person name="McClean P.E."/>
            <person name="Mamidi S."/>
            <person name="Wu G.A."/>
            <person name="Cannon S.B."/>
            <person name="Grimwood J."/>
            <person name="Jenkins J."/>
            <person name="Shu S."/>
            <person name="Song Q."/>
            <person name="Chavarro C."/>
            <person name="Torres-Torres M."/>
            <person name="Geffroy V."/>
            <person name="Moghaddam S.M."/>
            <person name="Gao D."/>
            <person name="Abernathy B."/>
            <person name="Barry K."/>
            <person name="Blair M."/>
            <person name="Brick M.A."/>
            <person name="Chovatia M."/>
            <person name="Gepts P."/>
            <person name="Goodstein D.M."/>
            <person name="Gonzales M."/>
            <person name="Hellsten U."/>
            <person name="Hyten D.L."/>
            <person name="Jia G."/>
            <person name="Kelly J.D."/>
            <person name="Kudrna D."/>
            <person name="Lee R."/>
            <person name="Richard M.M."/>
            <person name="Miklas P.N."/>
            <person name="Osorno J.M."/>
            <person name="Rodrigues J."/>
            <person name="Thareau V."/>
            <person name="Urrea C.A."/>
            <person name="Wang M."/>
            <person name="Yu Y."/>
            <person name="Zhang M."/>
            <person name="Wing R.A."/>
            <person name="Cregan P.B."/>
            <person name="Rokhsar D.S."/>
            <person name="Jackson S.A."/>
        </authorList>
    </citation>
    <scope>NUCLEOTIDE SEQUENCE [LARGE SCALE GENOMIC DNA]</scope>
    <source>
        <strain evidence="14">cv. G19833</strain>
    </source>
</reference>
<dbReference type="InterPro" id="IPR000679">
    <property type="entry name" value="Znf_GATA"/>
</dbReference>
<dbReference type="GO" id="GO:0043565">
    <property type="term" value="F:sequence-specific DNA binding"/>
    <property type="evidence" value="ECO:0007669"/>
    <property type="project" value="InterPro"/>
</dbReference>
<evidence type="ECO:0000256" key="10">
    <source>
        <dbReference type="PROSITE-ProRule" id="PRU00094"/>
    </source>
</evidence>
<dbReference type="STRING" id="3885.V7CD19"/>
<evidence type="ECO:0000256" key="3">
    <source>
        <dbReference type="ARBA" id="ARBA00022771"/>
    </source>
</evidence>
<dbReference type="GO" id="GO:0030154">
    <property type="term" value="P:cell differentiation"/>
    <property type="evidence" value="ECO:0007669"/>
    <property type="project" value="TreeGrafter"/>
</dbReference>
<dbReference type="eggNOG" id="KOG1601">
    <property type="taxonomic scope" value="Eukaryota"/>
</dbReference>
<keyword evidence="7" id="KW-0010">Activator</keyword>
<evidence type="ECO:0000256" key="4">
    <source>
        <dbReference type="ARBA" id="ARBA00022833"/>
    </source>
</evidence>
<keyword evidence="3 10" id="KW-0863">Zinc-finger</keyword>
<accession>V7CD19</accession>
<name>V7CD19_PHAVU</name>
<evidence type="ECO:0000259" key="12">
    <source>
        <dbReference type="PROSITE" id="PS50114"/>
    </source>
</evidence>
<dbReference type="Gramene" id="ESW28097">
    <property type="protein sequence ID" value="ESW28097"/>
    <property type="gene ID" value="PHAVU_003G258900g"/>
</dbReference>
<protein>
    <recommendedName>
        <fullName evidence="12">GATA-type domain-containing protein</fullName>
    </recommendedName>
</protein>
<evidence type="ECO:0000256" key="5">
    <source>
        <dbReference type="ARBA" id="ARBA00023015"/>
    </source>
</evidence>
<feature type="region of interest" description="Disordered" evidence="11">
    <location>
        <begin position="144"/>
        <end position="164"/>
    </location>
</feature>
<dbReference type="Proteomes" id="UP000000226">
    <property type="component" value="Chromosome 3"/>
</dbReference>
<feature type="domain" description="GATA-type" evidence="12">
    <location>
        <begin position="293"/>
        <end position="329"/>
    </location>
</feature>
<dbReference type="EMBL" id="CM002290">
    <property type="protein sequence ID" value="ESW28097.1"/>
    <property type="molecule type" value="Genomic_DNA"/>
</dbReference>
<dbReference type="Pfam" id="PF00320">
    <property type="entry name" value="GATA"/>
    <property type="match status" value="1"/>
</dbReference>
<dbReference type="PROSITE" id="PS50114">
    <property type="entry name" value="GATA_ZN_FINGER_2"/>
    <property type="match status" value="1"/>
</dbReference>
<keyword evidence="5" id="KW-0805">Transcription regulation</keyword>
<keyword evidence="14" id="KW-1185">Reference proteome</keyword>
<keyword evidence="4" id="KW-0862">Zinc</keyword>
<gene>
    <name evidence="13" type="ORF">PHAVU_003G258900g</name>
</gene>
<evidence type="ECO:0000256" key="7">
    <source>
        <dbReference type="ARBA" id="ARBA00023159"/>
    </source>
</evidence>
<dbReference type="PROSITE" id="PS00344">
    <property type="entry name" value="GATA_ZN_FINGER_1"/>
    <property type="match status" value="1"/>
</dbReference>
<dbReference type="CDD" id="cd00202">
    <property type="entry name" value="ZnF_GATA"/>
    <property type="match status" value="1"/>
</dbReference>
<dbReference type="GO" id="GO:0005634">
    <property type="term" value="C:nucleus"/>
    <property type="evidence" value="ECO:0007669"/>
    <property type="project" value="TreeGrafter"/>
</dbReference>
<keyword evidence="6" id="KW-0238">DNA-binding</keyword>
<dbReference type="GO" id="GO:0006355">
    <property type="term" value="P:regulation of DNA-templated transcription"/>
    <property type="evidence" value="ECO:0007669"/>
    <property type="project" value="InterPro"/>
</dbReference>
<keyword evidence="2" id="KW-0479">Metal-binding</keyword>
<evidence type="ECO:0000256" key="9">
    <source>
        <dbReference type="ARBA" id="ARBA00023242"/>
    </source>
</evidence>
<dbReference type="PANTHER" id="PTHR45658">
    <property type="entry name" value="GATA TRANSCRIPTION FACTOR"/>
    <property type="match status" value="1"/>
</dbReference>
<sequence length="381" mass="42345">MVMVVVVVVVERVERVESDKAEGKVRLGSSKVYLLFIIYCWGKERGTFQPSFNDALTNSPSSTLSLFLFLFQFHPSSLPSLLSQFKVAMECLEAVLKSSFRKDMSLKLSPQAFPEDLNMQNVTACDDFFVDDLLDFSLLENEEPDQHKHNHHSTSVSPHNSNHDSYNCNPSFNDNFNTELTLPAEEVADLEWVSHFIEDSFSKYSLSFPATVSQSLAEKPPEPGNAGFTFKTLVPAKPRSKRTRTGVRVWPLRSPSSFTDTSSPSSPLLICAAASKDHHPEDKRAKKRAAPDGGAARRCSHCGVQKTPQWRTGPLGAKTLCNACGVRYKSGRLLPEYRPACSPTFSSELHSNHHRKVLEMRQKKEAEPGPDTGSPPSVPGF</sequence>
<dbReference type="OMA" id="TACFESP"/>